<dbReference type="EMBL" id="UETB01000004">
    <property type="protein sequence ID" value="SSA40387.1"/>
    <property type="molecule type" value="Genomic_DNA"/>
</dbReference>
<dbReference type="Pfam" id="PF19586">
    <property type="entry name" value="DUF6093"/>
    <property type="match status" value="1"/>
</dbReference>
<dbReference type="AlphaFoldDB" id="A0A2Y9ADL1"/>
<feature type="region of interest" description="Disordered" evidence="1">
    <location>
        <begin position="36"/>
        <end position="59"/>
    </location>
</feature>
<sequence>MPFPSTRVIHPDWSAHHQPVATGTLTGRCTITAPTAAAAGGWDPQTGPTTPADPGPGAQVHVGAFRAQALTTREQSRDAAGQDVSPRAYLFAVAADAAETPVGARVRVDECPDDPQLVGKVLTVTGVTHASHRFERDLYCDLDLTNQPAQEEP</sequence>
<accession>A0A2Y9ADL1</accession>
<organism evidence="2 3">
    <name type="scientific">Georgenia satyanarayanai</name>
    <dbReference type="NCBI Taxonomy" id="860221"/>
    <lineage>
        <taxon>Bacteria</taxon>
        <taxon>Bacillati</taxon>
        <taxon>Actinomycetota</taxon>
        <taxon>Actinomycetes</taxon>
        <taxon>Micrococcales</taxon>
        <taxon>Bogoriellaceae</taxon>
        <taxon>Georgenia</taxon>
    </lineage>
</organism>
<dbReference type="Proteomes" id="UP000250222">
    <property type="component" value="Unassembled WGS sequence"/>
</dbReference>
<dbReference type="RefSeq" id="WP_146237499.1">
    <property type="nucleotide sequence ID" value="NZ_QKLZ01000004.1"/>
</dbReference>
<evidence type="ECO:0000313" key="3">
    <source>
        <dbReference type="Proteomes" id="UP000250222"/>
    </source>
</evidence>
<evidence type="ECO:0000313" key="2">
    <source>
        <dbReference type="EMBL" id="SSA40387.1"/>
    </source>
</evidence>
<evidence type="ECO:0000256" key="1">
    <source>
        <dbReference type="SAM" id="MobiDB-lite"/>
    </source>
</evidence>
<reference evidence="2 3" key="1">
    <citation type="submission" date="2016-10" db="EMBL/GenBank/DDBJ databases">
        <authorList>
            <person name="Cai Z."/>
        </authorList>
    </citation>
    <scope>NUCLEOTIDE SEQUENCE [LARGE SCALE GENOMIC DNA]</scope>
    <source>
        <strain evidence="2 3">CGMCC 1.10826</strain>
    </source>
</reference>
<protein>
    <submittedName>
        <fullName evidence="2">Uncharacterized protein</fullName>
    </submittedName>
</protein>
<keyword evidence="3" id="KW-1185">Reference proteome</keyword>
<dbReference type="InterPro" id="IPR046075">
    <property type="entry name" value="DUF6093"/>
</dbReference>
<gene>
    <name evidence="2" type="ORF">SAMN05216184_104104</name>
</gene>
<dbReference type="OrthoDB" id="4804869at2"/>
<name>A0A2Y9ADL1_9MICO</name>
<proteinExistence type="predicted"/>